<feature type="chain" id="PRO_5042600476" evidence="1">
    <location>
        <begin position="21"/>
        <end position="768"/>
    </location>
</feature>
<dbReference type="SUPFAM" id="SSF53474">
    <property type="entry name" value="alpha/beta-Hydrolases"/>
    <property type="match status" value="1"/>
</dbReference>
<name>A0AAJ5W3J3_9SPHI</name>
<feature type="domain" description="Dipeptidylpeptidase IV N-terminal" evidence="3">
    <location>
        <begin position="114"/>
        <end position="472"/>
    </location>
</feature>
<dbReference type="GO" id="GO:0008236">
    <property type="term" value="F:serine-type peptidase activity"/>
    <property type="evidence" value="ECO:0007669"/>
    <property type="project" value="InterPro"/>
</dbReference>
<evidence type="ECO:0000313" key="5">
    <source>
        <dbReference type="Proteomes" id="UP001214530"/>
    </source>
</evidence>
<dbReference type="InterPro" id="IPR050278">
    <property type="entry name" value="Serine_Prot_S9B/DPPIV"/>
</dbReference>
<dbReference type="SUPFAM" id="SSF82171">
    <property type="entry name" value="DPP6 N-terminal domain-like"/>
    <property type="match status" value="1"/>
</dbReference>
<dbReference type="InterPro" id="IPR002469">
    <property type="entry name" value="Peptidase_S9B_N"/>
</dbReference>
<dbReference type="Gene3D" id="3.40.50.1820">
    <property type="entry name" value="alpha/beta hydrolase"/>
    <property type="match status" value="1"/>
</dbReference>
<dbReference type="Gene3D" id="2.140.10.30">
    <property type="entry name" value="Dipeptidylpeptidase IV, N-terminal domain"/>
    <property type="match status" value="1"/>
</dbReference>
<dbReference type="EMBL" id="CP119313">
    <property type="protein sequence ID" value="WEK17496.1"/>
    <property type="molecule type" value="Genomic_DNA"/>
</dbReference>
<feature type="signal peptide" evidence="1">
    <location>
        <begin position="1"/>
        <end position="20"/>
    </location>
</feature>
<dbReference type="Pfam" id="PF00930">
    <property type="entry name" value="DPPIV_N"/>
    <property type="match status" value="1"/>
</dbReference>
<evidence type="ECO:0000256" key="1">
    <source>
        <dbReference type="SAM" id="SignalP"/>
    </source>
</evidence>
<protein>
    <submittedName>
        <fullName evidence="4">DPP IV N-terminal domain-containing protein</fullName>
    </submittedName>
</protein>
<dbReference type="InterPro" id="IPR001375">
    <property type="entry name" value="Peptidase_S9_cat"/>
</dbReference>
<keyword evidence="1" id="KW-0732">Signal</keyword>
<accession>A0AAJ5W3J3</accession>
<evidence type="ECO:0000259" key="3">
    <source>
        <dbReference type="Pfam" id="PF00930"/>
    </source>
</evidence>
<dbReference type="InterPro" id="IPR029058">
    <property type="entry name" value="AB_hydrolase_fold"/>
</dbReference>
<dbReference type="PANTHER" id="PTHR11731">
    <property type="entry name" value="PROTEASE FAMILY S9B,C DIPEPTIDYL-PEPTIDASE IV-RELATED"/>
    <property type="match status" value="1"/>
</dbReference>
<organism evidence="4 5">
    <name type="scientific">Candidatus Pedobacter colombiensis</name>
    <dbReference type="NCBI Taxonomy" id="3121371"/>
    <lineage>
        <taxon>Bacteria</taxon>
        <taxon>Pseudomonadati</taxon>
        <taxon>Bacteroidota</taxon>
        <taxon>Sphingobacteriia</taxon>
        <taxon>Sphingobacteriales</taxon>
        <taxon>Sphingobacteriaceae</taxon>
        <taxon>Pedobacter</taxon>
    </lineage>
</organism>
<evidence type="ECO:0000259" key="2">
    <source>
        <dbReference type="Pfam" id="PF00326"/>
    </source>
</evidence>
<dbReference type="GO" id="GO:0006508">
    <property type="term" value="P:proteolysis"/>
    <property type="evidence" value="ECO:0007669"/>
    <property type="project" value="InterPro"/>
</dbReference>
<reference evidence="4" key="1">
    <citation type="submission" date="2023-03" db="EMBL/GenBank/DDBJ databases">
        <title>Andean soil-derived lignocellulolytic bacterial consortium as a source of novel taxa and putative plastic-active enzymes.</title>
        <authorList>
            <person name="Diaz-Garcia L."/>
            <person name="Chuvochina M."/>
            <person name="Feuerriegel G."/>
            <person name="Bunk B."/>
            <person name="Sproer C."/>
            <person name="Streit W.R."/>
            <person name="Rodriguez L.M."/>
            <person name="Overmann J."/>
            <person name="Jimenez D.J."/>
        </authorList>
    </citation>
    <scope>NUCLEOTIDE SEQUENCE</scope>
    <source>
        <strain evidence="4">MAG 3858</strain>
    </source>
</reference>
<gene>
    <name evidence="4" type="ORF">P0Y49_11890</name>
</gene>
<feature type="domain" description="Peptidase S9 prolyl oligopeptidase catalytic" evidence="2">
    <location>
        <begin position="560"/>
        <end position="740"/>
    </location>
</feature>
<proteinExistence type="predicted"/>
<dbReference type="Proteomes" id="UP001214530">
    <property type="component" value="Chromosome"/>
</dbReference>
<dbReference type="Pfam" id="PF00326">
    <property type="entry name" value="Peptidase_S9"/>
    <property type="match status" value="1"/>
</dbReference>
<sequence>MLNKFTLLFLACLYTGRLNAQNSMLDSAEKYSGDRLGKYLKSASVSPNWLGKTAVFYYSATLGNLPVCYLVDADKGTRKPLYDPKLLANSLSKITGKETLAKDLSFYTLDIDPKNTNNFRFIYKGKRYEYQSPDNKLKEIEKEIVPKSLSQPNKIEYWKKLSPDSGWFVYGYRHNVYLQKSNEKEATQLTTDGEPYYSFVSSGNTTDDKKSSPMLYWFKNAKKLFALREDKRRVQEMTIINSLAKPRPQVSTYKFPMPGDKDVSQYELFVFDVASRKAQKLDIAKYPDQKIIMQSTITNGRTLLFGGSVNDPQCEVYFLRRNRTNDQMDLCRLDGETGKVTELITETTKPHFNDQLFNCRILNNGNDILWWSERTGYGQYYLYDRNGKLKNTITSGNFVSGEILSIDPAGRSMIFEGYGREKNTDPYYRMFYKVKFDGSGFTLLTPANAYHDINISKNQRYLIDTYSRIDQPAITVLRDMKGKQLMELGRDDASELLKMGWKIPEMIKVKAADGVTDLYGVVYKPFNMDSTKKYPIISNVYPGPQEDYIPKKFTIDDNYNQSLAQMGFIVINVGYRGSSPLRGLAFHTFGYGNLRDYALADDKYVIEQLAAKRAYIDLNRVGIYGHSGGGFMTATAMLTHPEFYKVAVAASGNYDSNIYTQWWGETYHGVWLKKDGFESNIPVTSALAGNLKGRLFLITGDVDKNVHPANTFRLADALIKKNKRFDMMVLPGKDHGLGDKYFINLIRYYFMENLLGVKSNDIDIVSHN</sequence>
<dbReference type="AlphaFoldDB" id="A0AAJ5W3J3"/>
<evidence type="ECO:0000313" key="4">
    <source>
        <dbReference type="EMBL" id="WEK17496.1"/>
    </source>
</evidence>